<comment type="caution">
    <text evidence="8">The sequence shown here is derived from an EMBL/GenBank/DDBJ whole genome shotgun (WGS) entry which is preliminary data.</text>
</comment>
<gene>
    <name evidence="8" type="ORF">CVLEPA_LOCUS18179</name>
</gene>
<keyword evidence="5" id="KW-0378">Hydrolase</keyword>
<evidence type="ECO:0000256" key="4">
    <source>
        <dbReference type="ARBA" id="ARBA00022798"/>
    </source>
</evidence>
<evidence type="ECO:0000256" key="1">
    <source>
        <dbReference type="ARBA" id="ARBA00007277"/>
    </source>
</evidence>
<dbReference type="PANTHER" id="PTHR43620">
    <property type="entry name" value="GLYCEROPHOSPHORYL DIESTER PHOSPHODIESTERASE"/>
    <property type="match status" value="1"/>
</dbReference>
<evidence type="ECO:0000256" key="2">
    <source>
        <dbReference type="ARBA" id="ARBA00012247"/>
    </source>
</evidence>
<dbReference type="InterPro" id="IPR030395">
    <property type="entry name" value="GP_PDE_dom"/>
</dbReference>
<comment type="similarity">
    <text evidence="1">Belongs to the glycerophosphoryl diester phosphodiesterase family.</text>
</comment>
<evidence type="ECO:0000313" key="8">
    <source>
        <dbReference type="EMBL" id="CAK8686227.1"/>
    </source>
</evidence>
<evidence type="ECO:0000256" key="6">
    <source>
        <dbReference type="ARBA" id="ARBA00047512"/>
    </source>
</evidence>
<name>A0ABP0G304_CLALP</name>
<feature type="domain" description="GP-PDE" evidence="7">
    <location>
        <begin position="44"/>
        <end position="347"/>
    </location>
</feature>
<keyword evidence="4" id="KW-0319">Glycerol metabolism</keyword>
<dbReference type="SUPFAM" id="SSF51695">
    <property type="entry name" value="PLC-like phosphodiesterases"/>
    <property type="match status" value="1"/>
</dbReference>
<protein>
    <recommendedName>
        <fullName evidence="2">glycerophosphodiester phosphodiesterase</fullName>
        <ecNumber evidence="2">3.1.4.46</ecNumber>
    </recommendedName>
</protein>
<evidence type="ECO:0000256" key="5">
    <source>
        <dbReference type="ARBA" id="ARBA00022801"/>
    </source>
</evidence>
<dbReference type="EMBL" id="CAWYQH010000102">
    <property type="protein sequence ID" value="CAK8686227.1"/>
    <property type="molecule type" value="Genomic_DNA"/>
</dbReference>
<sequence length="353" mass="40505">MAQSEVDSSFIGRQLSAFFYFACFGRTSQISMVWQDQRLPENRPIIIGHRGSSGMLPGHTVAAYQLAIDQGADVIECDLAVTKDLLLVCTHEPWLNLTTDVAARPEFQDRLRTYAVPDWDGTRIVRDFFTVDFTLDELKTLRKVQRFSYRDQAYNGEFPIATFDEYVAVAKNVTNGRTIGIYPELKVPKFFNSILAAHNTTMEEILLESLQRHGYTEATSPCFVQSFDEDSLRFMSGRTELPLMIITKLNYSDGKMAELSKFCHGLIVLKNLIVEVDHKTNDVIGTTNLIKRAHLNNLKVHSFTFQNEFQFLAWQYGADPYREYDKFVPLGVDGFFTDYPWTLSNYFKREPSL</sequence>
<dbReference type="Gene3D" id="3.20.20.190">
    <property type="entry name" value="Phosphatidylinositol (PI) phosphodiesterase"/>
    <property type="match status" value="1"/>
</dbReference>
<evidence type="ECO:0000259" key="7">
    <source>
        <dbReference type="PROSITE" id="PS51704"/>
    </source>
</evidence>
<dbReference type="EC" id="3.1.4.46" evidence="2"/>
<evidence type="ECO:0000256" key="3">
    <source>
        <dbReference type="ARBA" id="ARBA00022729"/>
    </source>
</evidence>
<keyword evidence="3" id="KW-0732">Signal</keyword>
<dbReference type="PANTHER" id="PTHR43620:SF7">
    <property type="entry name" value="GLYCEROPHOSPHODIESTER PHOSPHODIESTERASE GDPD5-RELATED"/>
    <property type="match status" value="1"/>
</dbReference>
<keyword evidence="9" id="KW-1185">Reference proteome</keyword>
<accession>A0ABP0G304</accession>
<dbReference type="Pfam" id="PF03009">
    <property type="entry name" value="GDPD"/>
    <property type="match status" value="1"/>
</dbReference>
<reference evidence="8 9" key="1">
    <citation type="submission" date="2024-02" db="EMBL/GenBank/DDBJ databases">
        <authorList>
            <person name="Daric V."/>
            <person name="Darras S."/>
        </authorList>
    </citation>
    <scope>NUCLEOTIDE SEQUENCE [LARGE SCALE GENOMIC DNA]</scope>
</reference>
<dbReference type="InterPro" id="IPR017946">
    <property type="entry name" value="PLC-like_Pdiesterase_TIM-brl"/>
</dbReference>
<proteinExistence type="inferred from homology"/>
<dbReference type="PROSITE" id="PS51704">
    <property type="entry name" value="GP_PDE"/>
    <property type="match status" value="1"/>
</dbReference>
<comment type="catalytic activity">
    <reaction evidence="6">
        <text>a sn-glycero-3-phosphodiester + H2O = an alcohol + sn-glycerol 3-phosphate + H(+)</text>
        <dbReference type="Rhea" id="RHEA:12969"/>
        <dbReference type="ChEBI" id="CHEBI:15377"/>
        <dbReference type="ChEBI" id="CHEBI:15378"/>
        <dbReference type="ChEBI" id="CHEBI:30879"/>
        <dbReference type="ChEBI" id="CHEBI:57597"/>
        <dbReference type="ChEBI" id="CHEBI:83408"/>
        <dbReference type="EC" id="3.1.4.46"/>
    </reaction>
</comment>
<organism evidence="8 9">
    <name type="scientific">Clavelina lepadiformis</name>
    <name type="common">Light-bulb sea squirt</name>
    <name type="synonym">Ascidia lepadiformis</name>
    <dbReference type="NCBI Taxonomy" id="159417"/>
    <lineage>
        <taxon>Eukaryota</taxon>
        <taxon>Metazoa</taxon>
        <taxon>Chordata</taxon>
        <taxon>Tunicata</taxon>
        <taxon>Ascidiacea</taxon>
        <taxon>Aplousobranchia</taxon>
        <taxon>Clavelinidae</taxon>
        <taxon>Clavelina</taxon>
    </lineage>
</organism>
<evidence type="ECO:0000313" key="9">
    <source>
        <dbReference type="Proteomes" id="UP001642483"/>
    </source>
</evidence>
<dbReference type="Proteomes" id="UP001642483">
    <property type="component" value="Unassembled WGS sequence"/>
</dbReference>